<dbReference type="InterPro" id="IPR004244">
    <property type="entry name" value="Transposase_22"/>
</dbReference>
<evidence type="ECO:0000256" key="2">
    <source>
        <dbReference type="SAM" id="MobiDB-lite"/>
    </source>
</evidence>
<evidence type="ECO:0000313" key="4">
    <source>
        <dbReference type="EMBL" id="KAK7877360.1"/>
    </source>
</evidence>
<evidence type="ECO:0000259" key="3">
    <source>
        <dbReference type="Pfam" id="PF02994"/>
    </source>
</evidence>
<dbReference type="Proteomes" id="UP001460270">
    <property type="component" value="Unassembled WGS sequence"/>
</dbReference>
<dbReference type="InterPro" id="IPR042566">
    <property type="entry name" value="L1_C"/>
</dbReference>
<dbReference type="InterPro" id="IPR043636">
    <property type="entry name" value="L1_RRM_dom"/>
</dbReference>
<feature type="coiled-coil region" evidence="1">
    <location>
        <begin position="102"/>
        <end position="136"/>
    </location>
</feature>
<keyword evidence="1" id="KW-0175">Coiled coil</keyword>
<dbReference type="Gene3D" id="1.20.5.340">
    <property type="match status" value="1"/>
</dbReference>
<evidence type="ECO:0000256" key="1">
    <source>
        <dbReference type="SAM" id="Coils"/>
    </source>
</evidence>
<feature type="compositionally biased region" description="Low complexity" evidence="2">
    <location>
        <begin position="44"/>
        <end position="53"/>
    </location>
</feature>
<dbReference type="PANTHER" id="PTHR11505">
    <property type="entry name" value="L1 TRANSPOSABLE ELEMENT-RELATED"/>
    <property type="match status" value="1"/>
</dbReference>
<organism evidence="4 5">
    <name type="scientific">Mugilogobius chulae</name>
    <name type="common">yellowstripe goby</name>
    <dbReference type="NCBI Taxonomy" id="88201"/>
    <lineage>
        <taxon>Eukaryota</taxon>
        <taxon>Metazoa</taxon>
        <taxon>Chordata</taxon>
        <taxon>Craniata</taxon>
        <taxon>Vertebrata</taxon>
        <taxon>Euteleostomi</taxon>
        <taxon>Actinopterygii</taxon>
        <taxon>Neopterygii</taxon>
        <taxon>Teleostei</taxon>
        <taxon>Neoteleostei</taxon>
        <taxon>Acanthomorphata</taxon>
        <taxon>Gobiaria</taxon>
        <taxon>Gobiiformes</taxon>
        <taxon>Gobioidei</taxon>
        <taxon>Gobiidae</taxon>
        <taxon>Gobionellinae</taxon>
        <taxon>Mugilogobius</taxon>
    </lineage>
</organism>
<feature type="compositionally biased region" description="Polar residues" evidence="2">
    <location>
        <begin position="10"/>
        <end position="41"/>
    </location>
</feature>
<dbReference type="Gene3D" id="3.30.250.20">
    <property type="entry name" value="L1 transposable element, C-terminal domain"/>
    <property type="match status" value="1"/>
</dbReference>
<reference evidence="5" key="1">
    <citation type="submission" date="2024-04" db="EMBL/GenBank/DDBJ databases">
        <title>Salinicola lusitanus LLJ914,a marine bacterium isolated from the Okinawa Trough.</title>
        <authorList>
            <person name="Li J."/>
        </authorList>
    </citation>
    <scope>NUCLEOTIDE SEQUENCE [LARGE SCALE GENOMIC DNA]</scope>
</reference>
<accession>A0AAW0MEM2</accession>
<dbReference type="AlphaFoldDB" id="A0AAW0MEM2"/>
<name>A0AAW0MEM2_9GOBI</name>
<comment type="caution">
    <text evidence="4">The sequence shown here is derived from an EMBL/GenBank/DDBJ whole genome shotgun (WGS) entry which is preliminary data.</text>
</comment>
<evidence type="ECO:0000313" key="5">
    <source>
        <dbReference type="Proteomes" id="UP001460270"/>
    </source>
</evidence>
<protein>
    <recommendedName>
        <fullName evidence="3">L1 transposable element RRM domain-containing protein</fullName>
    </recommendedName>
</protein>
<feature type="region of interest" description="Disordered" evidence="2">
    <location>
        <begin position="1"/>
        <end position="70"/>
    </location>
</feature>
<dbReference type="EMBL" id="JBBPFD010000698">
    <property type="protein sequence ID" value="KAK7877360.1"/>
    <property type="molecule type" value="Genomic_DNA"/>
</dbReference>
<keyword evidence="5" id="KW-1185">Reference proteome</keyword>
<feature type="domain" description="L1 transposable element RRM" evidence="3">
    <location>
        <begin position="160"/>
        <end position="245"/>
    </location>
</feature>
<dbReference type="Pfam" id="PF02994">
    <property type="entry name" value="Transposase_22"/>
    <property type="match status" value="1"/>
</dbReference>
<gene>
    <name evidence="4" type="ORF">WMY93_031933</name>
</gene>
<sequence>MNKEKRVRQKTTTGPKIDQMLSSMHTRASEANSAPQTSAKHASSDTAISSASFSERDEDGSNRNPAPNDFAMFTSEMRDMYRELQGDVKKVGADVTSIMTSIVSLKSDMANFGNRLGEAEERVSRLEDDHTRFENTTTTLSERVVQLEARLQYQENYSRRNNLRIKGVPENTELDGKVTECVIDVLRCLFPSGEDVKDIIIERAHRVPPMLQQARQDRTFGPRHILVRFLRYADREKVRRRAWELKEFKWKDARVEFYPDFTKEVQDKRNKFTEVRRLCMSKGLKYTLQYPAVFWVTLGGRRQRFVDATDARRSIEQYRTSEEVN</sequence>
<proteinExistence type="predicted"/>